<gene>
    <name evidence="12" type="ORF">CROQUDRAFT_652927</name>
</gene>
<dbReference type="Proteomes" id="UP000886653">
    <property type="component" value="Unassembled WGS sequence"/>
</dbReference>
<dbReference type="PANTHER" id="PTHR10587">
    <property type="entry name" value="GLYCOSYL TRANSFERASE-RELATED"/>
    <property type="match status" value="1"/>
</dbReference>
<keyword evidence="7" id="KW-0449">Lipoprotein</keyword>
<dbReference type="GO" id="GO:0006032">
    <property type="term" value="P:chitin catabolic process"/>
    <property type="evidence" value="ECO:0007669"/>
    <property type="project" value="UniProtKB-KW"/>
</dbReference>
<comment type="caution">
    <text evidence="12">The sequence shown here is derived from an EMBL/GenBank/DDBJ whole genome shotgun (WGS) entry which is preliminary data.</text>
</comment>
<sequence>MLTPFHIRLCLLTLFFLVFSSLYFLRHPYTLSPAAALARALYDRYPGCPKTEDEAKIDWLNSPLTYSGFEFESFESNLPPIGSPLWYHLYPNPTQIGPYPRRQWVRRLNWLKKNSTDPALLRALAIPKTKVELDGYVTYPAGIQLGNGDSGVCNWERSGCLVDAEHGYERDLDVVDSDNGTWVVSFDDGPLPPSKTLYDALDQFDAKATHFWIGGNVLKNWQLALVAAKRGDHLAVHTWSHSHLTSLSDHEVLGELGWCIQIIADVTGKVPKYFRPPYGNIDNRIRAIAKYVFGLETVIWNFDSVDWGLNQTWATGDQVDLPDPAAPSLEGVVDNIKLLASNGPRFNPSLTPSQNRQTNQAGCVILEHELSEESVAAFKISWSFVKSQGWRTVSLPEGLFEGRAAWYQ</sequence>
<evidence type="ECO:0000256" key="7">
    <source>
        <dbReference type="ARBA" id="ARBA00023288"/>
    </source>
</evidence>
<keyword evidence="8" id="KW-0624">Polysaccharide degradation</keyword>
<evidence type="ECO:0000256" key="5">
    <source>
        <dbReference type="ARBA" id="ARBA00023277"/>
    </source>
</evidence>
<comment type="catalytic activity">
    <reaction evidence="10">
        <text>[(1-&gt;4)-N-acetyl-beta-D-glucosaminyl](n) + n H2O = chitosan + n acetate</text>
        <dbReference type="Rhea" id="RHEA:10464"/>
        <dbReference type="Rhea" id="RHEA-COMP:9593"/>
        <dbReference type="Rhea" id="RHEA-COMP:9597"/>
        <dbReference type="ChEBI" id="CHEBI:15377"/>
        <dbReference type="ChEBI" id="CHEBI:17029"/>
        <dbReference type="ChEBI" id="CHEBI:30089"/>
        <dbReference type="ChEBI" id="CHEBI:57704"/>
        <dbReference type="EC" id="3.5.1.41"/>
    </reaction>
    <physiologicalReaction direction="left-to-right" evidence="10">
        <dbReference type="Rhea" id="RHEA:10465"/>
    </physiologicalReaction>
</comment>
<dbReference type="GO" id="GO:0098552">
    <property type="term" value="C:side of membrane"/>
    <property type="evidence" value="ECO:0007669"/>
    <property type="project" value="UniProtKB-KW"/>
</dbReference>
<dbReference type="InterPro" id="IPR050248">
    <property type="entry name" value="Polysacc_deacetylase_ArnD"/>
</dbReference>
<evidence type="ECO:0000256" key="3">
    <source>
        <dbReference type="ARBA" id="ARBA00022622"/>
    </source>
</evidence>
<evidence type="ECO:0000313" key="12">
    <source>
        <dbReference type="EMBL" id="KAG0149949.1"/>
    </source>
</evidence>
<evidence type="ECO:0000256" key="9">
    <source>
        <dbReference type="ARBA" id="ARBA00024056"/>
    </source>
</evidence>
<accession>A0A9P6TFH5</accession>
<dbReference type="AlphaFoldDB" id="A0A9P6TFH5"/>
<protein>
    <recommendedName>
        <fullName evidence="9">chitin deacetylase</fullName>
        <ecNumber evidence="9">3.5.1.41</ecNumber>
    </recommendedName>
</protein>
<keyword evidence="3" id="KW-0472">Membrane</keyword>
<evidence type="ECO:0000256" key="8">
    <source>
        <dbReference type="ARBA" id="ARBA00023326"/>
    </source>
</evidence>
<dbReference type="Gene3D" id="3.20.20.370">
    <property type="entry name" value="Glycoside hydrolase/deacetylase"/>
    <property type="match status" value="1"/>
</dbReference>
<organism evidence="12 13">
    <name type="scientific">Cronartium quercuum f. sp. fusiforme G11</name>
    <dbReference type="NCBI Taxonomy" id="708437"/>
    <lineage>
        <taxon>Eukaryota</taxon>
        <taxon>Fungi</taxon>
        <taxon>Dikarya</taxon>
        <taxon>Basidiomycota</taxon>
        <taxon>Pucciniomycotina</taxon>
        <taxon>Pucciniomycetes</taxon>
        <taxon>Pucciniales</taxon>
        <taxon>Coleosporiaceae</taxon>
        <taxon>Cronartium</taxon>
    </lineage>
</organism>
<evidence type="ECO:0000256" key="10">
    <source>
        <dbReference type="ARBA" id="ARBA00048494"/>
    </source>
</evidence>
<dbReference type="InterPro" id="IPR011330">
    <property type="entry name" value="Glyco_hydro/deAcase_b/a-brl"/>
</dbReference>
<dbReference type="PROSITE" id="PS51677">
    <property type="entry name" value="NODB"/>
    <property type="match status" value="1"/>
</dbReference>
<evidence type="ECO:0000256" key="1">
    <source>
        <dbReference type="ARBA" id="ARBA00001941"/>
    </source>
</evidence>
<dbReference type="PANTHER" id="PTHR10587:SF135">
    <property type="entry name" value="CHITIN DEACETYLASE 3"/>
    <property type="match status" value="1"/>
</dbReference>
<comment type="subcellular location">
    <subcellularLocation>
        <location evidence="2">Cell membrane</location>
        <topology evidence="2">Lipid-anchor</topology>
        <topology evidence="2">GPI-anchor</topology>
    </subcellularLocation>
</comment>
<evidence type="ECO:0000256" key="6">
    <source>
        <dbReference type="ARBA" id="ARBA00023285"/>
    </source>
</evidence>
<evidence type="ECO:0000313" key="13">
    <source>
        <dbReference type="Proteomes" id="UP000886653"/>
    </source>
</evidence>
<dbReference type="GO" id="GO:0009272">
    <property type="term" value="P:fungal-type cell wall biogenesis"/>
    <property type="evidence" value="ECO:0007669"/>
    <property type="project" value="UniProtKB-ARBA"/>
</dbReference>
<dbReference type="GO" id="GO:0004099">
    <property type="term" value="F:chitin deacetylase activity"/>
    <property type="evidence" value="ECO:0007669"/>
    <property type="project" value="UniProtKB-EC"/>
</dbReference>
<proteinExistence type="predicted"/>
<evidence type="ECO:0000259" key="11">
    <source>
        <dbReference type="PROSITE" id="PS51677"/>
    </source>
</evidence>
<name>A0A9P6TFH5_9BASI</name>
<dbReference type="EMBL" id="MU167223">
    <property type="protein sequence ID" value="KAG0149949.1"/>
    <property type="molecule type" value="Genomic_DNA"/>
</dbReference>
<dbReference type="GO" id="GO:0005886">
    <property type="term" value="C:plasma membrane"/>
    <property type="evidence" value="ECO:0007669"/>
    <property type="project" value="UniProtKB-SubCell"/>
</dbReference>
<dbReference type="EC" id="3.5.1.41" evidence="9"/>
<evidence type="ECO:0000256" key="2">
    <source>
        <dbReference type="ARBA" id="ARBA00004609"/>
    </source>
</evidence>
<keyword evidence="6" id="KW-0170">Cobalt</keyword>
<comment type="cofactor">
    <cofactor evidence="1">
        <name>Co(2+)</name>
        <dbReference type="ChEBI" id="CHEBI:48828"/>
    </cofactor>
</comment>
<keyword evidence="13" id="KW-1185">Reference proteome</keyword>
<dbReference type="InterPro" id="IPR002509">
    <property type="entry name" value="NODB_dom"/>
</dbReference>
<feature type="domain" description="NodB homology" evidence="11">
    <location>
        <begin position="180"/>
        <end position="393"/>
    </location>
</feature>
<keyword evidence="4" id="KW-0146">Chitin degradation</keyword>
<dbReference type="SUPFAM" id="SSF88713">
    <property type="entry name" value="Glycoside hydrolase/deacetylase"/>
    <property type="match status" value="1"/>
</dbReference>
<keyword evidence="3" id="KW-0336">GPI-anchor</keyword>
<dbReference type="OrthoDB" id="407355at2759"/>
<reference evidence="12" key="1">
    <citation type="submission" date="2013-11" db="EMBL/GenBank/DDBJ databases">
        <title>Genome sequence of the fusiform rust pathogen reveals effectors for host alternation and coevolution with pine.</title>
        <authorList>
            <consortium name="DOE Joint Genome Institute"/>
            <person name="Smith K."/>
            <person name="Pendleton A."/>
            <person name="Kubisiak T."/>
            <person name="Anderson C."/>
            <person name="Salamov A."/>
            <person name="Aerts A."/>
            <person name="Riley R."/>
            <person name="Clum A."/>
            <person name="Lindquist E."/>
            <person name="Ence D."/>
            <person name="Campbell M."/>
            <person name="Kronenberg Z."/>
            <person name="Feau N."/>
            <person name="Dhillon B."/>
            <person name="Hamelin R."/>
            <person name="Burleigh J."/>
            <person name="Smith J."/>
            <person name="Yandell M."/>
            <person name="Nelson C."/>
            <person name="Grigoriev I."/>
            <person name="Davis J."/>
        </authorList>
    </citation>
    <scope>NUCLEOTIDE SEQUENCE</scope>
    <source>
        <strain evidence="12">G11</strain>
    </source>
</reference>
<keyword evidence="3" id="KW-0325">Glycoprotein</keyword>
<keyword evidence="5" id="KW-0119">Carbohydrate metabolism</keyword>
<dbReference type="Pfam" id="PF01522">
    <property type="entry name" value="Polysacc_deac_1"/>
    <property type="match status" value="1"/>
</dbReference>
<dbReference type="GO" id="GO:0000272">
    <property type="term" value="P:polysaccharide catabolic process"/>
    <property type="evidence" value="ECO:0007669"/>
    <property type="project" value="UniProtKB-KW"/>
</dbReference>
<evidence type="ECO:0000256" key="4">
    <source>
        <dbReference type="ARBA" id="ARBA00023024"/>
    </source>
</evidence>